<evidence type="ECO:0000313" key="1">
    <source>
        <dbReference type="EMBL" id="PIO62760.1"/>
    </source>
</evidence>
<feature type="non-terminal residue" evidence="1">
    <location>
        <position position="103"/>
    </location>
</feature>
<organism evidence="1 2">
    <name type="scientific">Teladorsagia circumcincta</name>
    <name type="common">Brown stomach worm</name>
    <name type="synonym">Ostertagia circumcincta</name>
    <dbReference type="NCBI Taxonomy" id="45464"/>
    <lineage>
        <taxon>Eukaryota</taxon>
        <taxon>Metazoa</taxon>
        <taxon>Ecdysozoa</taxon>
        <taxon>Nematoda</taxon>
        <taxon>Chromadorea</taxon>
        <taxon>Rhabditida</taxon>
        <taxon>Rhabditina</taxon>
        <taxon>Rhabditomorpha</taxon>
        <taxon>Strongyloidea</taxon>
        <taxon>Trichostrongylidae</taxon>
        <taxon>Teladorsagia</taxon>
    </lineage>
</organism>
<dbReference type="AlphaFoldDB" id="A0A2G9TZV7"/>
<name>A0A2G9TZV7_TELCI</name>
<keyword evidence="2" id="KW-1185">Reference proteome</keyword>
<dbReference type="SUPFAM" id="SSF53756">
    <property type="entry name" value="UDP-Glycosyltransferase/glycogen phosphorylase"/>
    <property type="match status" value="1"/>
</dbReference>
<proteinExistence type="predicted"/>
<dbReference type="OrthoDB" id="5835829at2759"/>
<accession>A0A2G9TZV7</accession>
<protein>
    <submittedName>
        <fullName evidence="1">Uncharacterized protein</fullName>
    </submittedName>
</protein>
<sequence length="103" mass="11795">MTGQKELHDCFIRSPSTGSFSGQLMDTIGNLVGVPTFPSYVPPLMMESIDEMNFYERTKSFIGYNLGNFLFPRMVVNKETAIMREHWDPNFPDILDLARKCPL</sequence>
<reference evidence="1 2" key="1">
    <citation type="submission" date="2015-09" db="EMBL/GenBank/DDBJ databases">
        <title>Draft genome of the parasitic nematode Teladorsagia circumcincta isolate WARC Sus (inbred).</title>
        <authorList>
            <person name="Mitreva M."/>
        </authorList>
    </citation>
    <scope>NUCLEOTIDE SEQUENCE [LARGE SCALE GENOMIC DNA]</scope>
    <source>
        <strain evidence="1 2">S</strain>
    </source>
</reference>
<gene>
    <name evidence="1" type="ORF">TELCIR_15670</name>
</gene>
<dbReference type="EMBL" id="KZ351696">
    <property type="protein sequence ID" value="PIO62760.1"/>
    <property type="molecule type" value="Genomic_DNA"/>
</dbReference>
<evidence type="ECO:0000313" key="2">
    <source>
        <dbReference type="Proteomes" id="UP000230423"/>
    </source>
</evidence>
<dbReference type="Proteomes" id="UP000230423">
    <property type="component" value="Unassembled WGS sequence"/>
</dbReference>